<reference evidence="3 4" key="1">
    <citation type="journal article" date="2016" name="Nat. Commun.">
        <title>Thousands of microbial genomes shed light on interconnected biogeochemical processes in an aquifer system.</title>
        <authorList>
            <person name="Anantharaman K."/>
            <person name="Brown C.T."/>
            <person name="Hug L.A."/>
            <person name="Sharon I."/>
            <person name="Castelle C.J."/>
            <person name="Probst A.J."/>
            <person name="Thomas B.C."/>
            <person name="Singh A."/>
            <person name="Wilkins M.J."/>
            <person name="Karaoz U."/>
            <person name="Brodie E.L."/>
            <person name="Williams K.H."/>
            <person name="Hubbard S.S."/>
            <person name="Banfield J.F."/>
        </authorList>
    </citation>
    <scope>NUCLEOTIDE SEQUENCE [LARGE SCALE GENOMIC DNA]</scope>
</reference>
<keyword evidence="2" id="KW-0472">Membrane</keyword>
<evidence type="ECO:0000313" key="3">
    <source>
        <dbReference type="EMBL" id="OGC81813.1"/>
    </source>
</evidence>
<dbReference type="Gene3D" id="4.10.1080.10">
    <property type="entry name" value="TSP type-3 repeat"/>
    <property type="match status" value="1"/>
</dbReference>
<feature type="compositionally biased region" description="Basic and acidic residues" evidence="1">
    <location>
        <begin position="1118"/>
        <end position="1151"/>
    </location>
</feature>
<dbReference type="GO" id="GO:0005509">
    <property type="term" value="F:calcium ion binding"/>
    <property type="evidence" value="ECO:0007669"/>
    <property type="project" value="InterPro"/>
</dbReference>
<accession>A0A1F4XL52</accession>
<comment type="caution">
    <text evidence="3">The sequence shown here is derived from an EMBL/GenBank/DDBJ whole genome shotgun (WGS) entry which is preliminary data.</text>
</comment>
<dbReference type="InterPro" id="IPR013783">
    <property type="entry name" value="Ig-like_fold"/>
</dbReference>
<feature type="compositionally biased region" description="Low complexity" evidence="1">
    <location>
        <begin position="828"/>
        <end position="859"/>
    </location>
</feature>
<keyword evidence="2" id="KW-1133">Transmembrane helix</keyword>
<feature type="region of interest" description="Disordered" evidence="1">
    <location>
        <begin position="801"/>
        <end position="867"/>
    </location>
</feature>
<protein>
    <recommendedName>
        <fullName evidence="5">Ig-like domain-containing protein</fullName>
    </recommendedName>
</protein>
<dbReference type="PANTHER" id="PTHR37467">
    <property type="entry name" value="EXPORTED CALCIUM-BINDING GLYCOPROTEIN-RELATED"/>
    <property type="match status" value="1"/>
</dbReference>
<dbReference type="Proteomes" id="UP000177614">
    <property type="component" value="Unassembled WGS sequence"/>
</dbReference>
<dbReference type="Pfam" id="PF22352">
    <property type="entry name" value="K319L-like_PKD"/>
    <property type="match status" value="3"/>
</dbReference>
<dbReference type="STRING" id="1817814.A2V81_01760"/>
<evidence type="ECO:0000256" key="2">
    <source>
        <dbReference type="SAM" id="Phobius"/>
    </source>
</evidence>
<feature type="transmembrane region" description="Helical" evidence="2">
    <location>
        <begin position="1445"/>
        <end position="1463"/>
    </location>
</feature>
<sequence>MTTTQDELDAGGTLTNPLGDGLSLREAIAWMNTEDTTNYVINFASNVSVISLTSALPEFSATCGSQTCAVSLMGENITLVGNGNFDALSLNVDGVKVQGINFKNFRHAITIAADNSTLENLIIEDSTQSQIQINTDARNVRITDSTVRSGDASGIELAAGADASSWQKVKVYDNATGNIILAPGANANLAAPIFSHAAFFPGPDGKVIVTGSGSQNGTIEFYLDNGNTFLGTGNIDGSGQFSVTLPASDAEASSIPASGTITAFQTANNRSSALNTPVPFMPFDVAASVSVDTSEIAPQETAHFQVILTNPLPVAIENIALEGDFTGLPPLTVGQPQITDSNAVVVTNTGGMLRINTITIPSGNVVTITIPMRAGMAKKGEIYQPKIRITAPQEKVLSVPSVIVENVAPQVTINPPNVTVNSGSGVTLTGTASDSNGDQITTAWSVVGGTPAITLTNSDQLAISFIAPQVTLDTVYILKLKVDDGTISSEALATVTVKPGNLPPVVEPMDIPVVRAGKEVQLTVQASDPNNDRLTYTWRQTSGSGAIVFTGSGSNTITFTAPRILTTTKYGFTVNVSDGKASSVGTAYVIVRKYRSESPIADAGPDQTVSSGSTVTLDGSKSKDADSLVLTYLWEQVDGTKVTFAPTLIKTTFTAPTVTQDEVLEFSLTVKDGVNDGSDLMRVLIMPKGKAVPASATSTPSPSSLVQNSPPAITITAPTTVSSGTTVNLDGSTTRDPEGQRMRYFWRVTNQTLAITNFDKAKASLKIPPDFKNNTKIIVELSVNDDKQQAKKTHEILVKGSAPVAASQATSASAVRDSSARTQPSPSPSSSPTSPSSSVPSSPSSSVPSSPSSSSSSTPSPSPNVISTLKRSDVISQAQKACFPNDPVDAEQKVYLDKVFLDMNNQGLDAVGMTKIDTLRDTLSACQVFPWKKRNEITTKDKTSGFTDVPSVDNTNPNYWWARYARFSKDHKLFKDKDATFEPLQPITQEDLDGLLRKIQKLLDADYQYLPFYSSLKILKTKLDTSTVDADKNSIPDFWEKKYSKDEKGLKDEEDPDADGLSNYQEYIFDTNPYKADTDGDDLEDAREAFLAHTDPNRFDTDSDGVSDFTELFVLDSNPREKDSDGDTFFDRFEGQDTDPSDDKSVPKDENTNGLPDEAEQKKNISYSEDDDNDGLNDAWEYYQGTDAKKKDSDGDKANDAEEILRNDTNPKDADSKPQKDSFKFVNLGSYVITSGQSLLVQTLTPLKKEIHIMAVSDDGKLQELAKGMPNKQGLTTMILNDISLNTIALVAVDNGTSQVTDRSPLVFVQVKQVDLAAPTITKLGDQDARDNMTIDSDKLQVFGENPPGSEVRLIWQGSTVKNTALLSHGTSGEFVSRLADALDPGEYTLYAAAIGRHGEHSSVTQMKFNYAAKNKVAEEKNTQKTNADDTFLASVFSFGAKPQTLITAILFLVGVFCIRYGLKQRKQKLIRELVEEKKKSQLTSITIPNGDPNEQ</sequence>
<feature type="compositionally biased region" description="Low complexity" evidence="1">
    <location>
        <begin position="801"/>
        <end position="814"/>
    </location>
</feature>
<keyword evidence="2" id="KW-0812">Transmembrane</keyword>
<dbReference type="InterPro" id="IPR053180">
    <property type="entry name" value="Ca-binding_acidic-repeat"/>
</dbReference>
<dbReference type="SUPFAM" id="SSF51126">
    <property type="entry name" value="Pectin lyase-like"/>
    <property type="match status" value="1"/>
</dbReference>
<dbReference type="Gene3D" id="2.60.40.10">
    <property type="entry name" value="Immunoglobulins"/>
    <property type="match status" value="5"/>
</dbReference>
<dbReference type="PANTHER" id="PTHR37467:SF1">
    <property type="entry name" value="EXPORTED CALCIUM-BINDING GLYCOPROTEIN"/>
    <property type="match status" value="1"/>
</dbReference>
<evidence type="ECO:0000313" key="4">
    <source>
        <dbReference type="Proteomes" id="UP000177614"/>
    </source>
</evidence>
<dbReference type="EMBL" id="MEWR01000018">
    <property type="protein sequence ID" value="OGC81813.1"/>
    <property type="molecule type" value="Genomic_DNA"/>
</dbReference>
<name>A0A1F4XL52_9BACT</name>
<evidence type="ECO:0000256" key="1">
    <source>
        <dbReference type="SAM" id="MobiDB-lite"/>
    </source>
</evidence>
<dbReference type="InterPro" id="IPR028974">
    <property type="entry name" value="TSP_type-3_rpt"/>
</dbReference>
<gene>
    <name evidence="3" type="ORF">A2V81_01760</name>
</gene>
<organism evidence="3 4">
    <name type="scientific">Candidatus Abawacabacteria bacterium RBG_16_42_10</name>
    <dbReference type="NCBI Taxonomy" id="1817814"/>
    <lineage>
        <taxon>Bacteria</taxon>
        <taxon>Candidatus Abawacaibacteriota</taxon>
    </lineage>
</organism>
<evidence type="ECO:0008006" key="5">
    <source>
        <dbReference type="Google" id="ProtNLM"/>
    </source>
</evidence>
<proteinExistence type="predicted"/>
<dbReference type="InterPro" id="IPR011050">
    <property type="entry name" value="Pectin_lyase_fold/virulence"/>
</dbReference>
<feature type="region of interest" description="Disordered" evidence="1">
    <location>
        <begin position="1117"/>
        <end position="1179"/>
    </location>
</feature>